<dbReference type="HOGENOM" id="CLU_1940420_0_0_1"/>
<sequence>MHSLLLIAFHRGHILRLQSTVNHGPFKLHRVGHRQTTTQWLKKTQENWSHHLTRKQWLAFKRAATYDCESQLRYSQSHEPVNSAQSTTKCLTGRTAASRCHKGCYYALVQLDSKEAMSSPNEQCGVNAFV</sequence>
<dbReference type="EMBL" id="ABJB010159469">
    <property type="status" value="NOT_ANNOTATED_CDS"/>
    <property type="molecule type" value="Genomic_DNA"/>
</dbReference>
<dbReference type="EMBL" id="ABJB010835964">
    <property type="status" value="NOT_ANNOTATED_CDS"/>
    <property type="molecule type" value="Genomic_DNA"/>
</dbReference>
<dbReference type="AlphaFoldDB" id="B7PKX5"/>
<reference evidence="1 3" key="1">
    <citation type="submission" date="2008-03" db="EMBL/GenBank/DDBJ databases">
        <title>Annotation of Ixodes scapularis.</title>
        <authorList>
            <consortium name="Ixodes scapularis Genome Project Consortium"/>
            <person name="Caler E."/>
            <person name="Hannick L.I."/>
            <person name="Bidwell S."/>
            <person name="Joardar V."/>
            <person name="Thiagarajan M."/>
            <person name="Amedeo P."/>
            <person name="Galinsky K.J."/>
            <person name="Schobel S."/>
            <person name="Inman J."/>
            <person name="Hostetler J."/>
            <person name="Miller J."/>
            <person name="Hammond M."/>
            <person name="Megy K."/>
            <person name="Lawson D."/>
            <person name="Kodira C."/>
            <person name="Sutton G."/>
            <person name="Meyer J."/>
            <person name="Hill C.A."/>
            <person name="Birren B."/>
            <person name="Nene V."/>
            <person name="Collins F."/>
            <person name="Alarcon-Chaidez F."/>
            <person name="Wikel S."/>
            <person name="Strausberg R."/>
        </authorList>
    </citation>
    <scope>NUCLEOTIDE SEQUENCE [LARGE SCALE GENOMIC DNA]</scope>
    <source>
        <strain evidence="3">Wikel</strain>
        <strain evidence="1">Wikel colony</strain>
    </source>
</reference>
<evidence type="ECO:0000313" key="3">
    <source>
        <dbReference type="Proteomes" id="UP000001555"/>
    </source>
</evidence>
<dbReference type="PaxDb" id="6945-B7PKX5"/>
<evidence type="ECO:0000313" key="2">
    <source>
        <dbReference type="EnsemblMetazoa" id="ISCW018958-PA"/>
    </source>
</evidence>
<accession>B7PKX5</accession>
<dbReference type="InParanoid" id="B7PKX5"/>
<dbReference type="EMBL" id="ABJB011056001">
    <property type="status" value="NOT_ANNOTATED_CDS"/>
    <property type="molecule type" value="Genomic_DNA"/>
</dbReference>
<dbReference type="EMBL" id="ABJB010743087">
    <property type="status" value="NOT_ANNOTATED_CDS"/>
    <property type="molecule type" value="Genomic_DNA"/>
</dbReference>
<dbReference type="EMBL" id="DS736644">
    <property type="protein sequence ID" value="EEC07247.1"/>
    <property type="molecule type" value="Genomic_DNA"/>
</dbReference>
<keyword evidence="3" id="KW-1185">Reference proteome</keyword>
<proteinExistence type="predicted"/>
<dbReference type="VEuPathDB" id="VectorBase:ISCW018958"/>
<reference evidence="2" key="2">
    <citation type="submission" date="2020-05" db="UniProtKB">
        <authorList>
            <consortium name="EnsemblMetazoa"/>
        </authorList>
    </citation>
    <scope>IDENTIFICATION</scope>
    <source>
        <strain evidence="2">wikel</strain>
    </source>
</reference>
<gene>
    <name evidence="1" type="ORF">IscW_ISCW018958</name>
</gene>
<evidence type="ECO:0000313" key="1">
    <source>
        <dbReference type="EMBL" id="EEC07247.1"/>
    </source>
</evidence>
<dbReference type="EMBL" id="ABJB010291714">
    <property type="status" value="NOT_ANNOTATED_CDS"/>
    <property type="molecule type" value="Genomic_DNA"/>
</dbReference>
<dbReference type="EnsemblMetazoa" id="ISCW018958-RA">
    <property type="protein sequence ID" value="ISCW018958-PA"/>
    <property type="gene ID" value="ISCW018958"/>
</dbReference>
<dbReference type="EMBL" id="ABJB010724440">
    <property type="status" value="NOT_ANNOTATED_CDS"/>
    <property type="molecule type" value="Genomic_DNA"/>
</dbReference>
<dbReference type="EMBL" id="ABJB011028619">
    <property type="status" value="NOT_ANNOTATED_CDS"/>
    <property type="molecule type" value="Genomic_DNA"/>
</dbReference>
<dbReference type="EMBL" id="ABJB010983076">
    <property type="status" value="NOT_ANNOTATED_CDS"/>
    <property type="molecule type" value="Genomic_DNA"/>
</dbReference>
<name>B7PKX5_IXOSC</name>
<dbReference type="Proteomes" id="UP000001555">
    <property type="component" value="Unassembled WGS sequence"/>
</dbReference>
<organism>
    <name type="scientific">Ixodes scapularis</name>
    <name type="common">Black-legged tick</name>
    <name type="synonym">Deer tick</name>
    <dbReference type="NCBI Taxonomy" id="6945"/>
    <lineage>
        <taxon>Eukaryota</taxon>
        <taxon>Metazoa</taxon>
        <taxon>Ecdysozoa</taxon>
        <taxon>Arthropoda</taxon>
        <taxon>Chelicerata</taxon>
        <taxon>Arachnida</taxon>
        <taxon>Acari</taxon>
        <taxon>Parasitiformes</taxon>
        <taxon>Ixodida</taxon>
        <taxon>Ixodoidea</taxon>
        <taxon>Ixodidae</taxon>
        <taxon>Ixodinae</taxon>
        <taxon>Ixodes</taxon>
    </lineage>
</organism>
<dbReference type="VEuPathDB" id="VectorBase:ISCI018958"/>
<protein>
    <submittedName>
        <fullName evidence="1 2">Uncharacterized protein</fullName>
    </submittedName>
</protein>